<dbReference type="GO" id="GO:0005634">
    <property type="term" value="C:nucleus"/>
    <property type="evidence" value="ECO:0007669"/>
    <property type="project" value="UniProtKB-SubCell"/>
</dbReference>
<evidence type="ECO:0000313" key="8">
    <source>
        <dbReference type="EMBL" id="VVT49035.1"/>
    </source>
</evidence>
<dbReference type="OrthoDB" id="275748at2759"/>
<protein>
    <recommendedName>
        <fullName evidence="7">RRM domain-containing protein</fullName>
    </recommendedName>
</protein>
<comment type="subcellular location">
    <subcellularLocation>
        <location evidence="1">Nucleus</location>
    </subcellularLocation>
</comment>
<evidence type="ECO:0000256" key="1">
    <source>
        <dbReference type="ARBA" id="ARBA00004123"/>
    </source>
</evidence>
<dbReference type="AlphaFoldDB" id="A0A5E8BE96"/>
<dbReference type="SUPFAM" id="SSF54928">
    <property type="entry name" value="RNA-binding domain, RBD"/>
    <property type="match status" value="1"/>
</dbReference>
<gene>
    <name evidence="8" type="ORF">SAPINGB_P002072</name>
</gene>
<dbReference type="GO" id="GO:0003723">
    <property type="term" value="F:RNA binding"/>
    <property type="evidence" value="ECO:0007669"/>
    <property type="project" value="UniProtKB-UniRule"/>
</dbReference>
<keyword evidence="4" id="KW-0508">mRNA splicing</keyword>
<dbReference type="FunFam" id="3.30.70.330:FF:000286">
    <property type="entry name" value="Putative pre-mRNA branch site protein p14"/>
    <property type="match status" value="1"/>
</dbReference>
<dbReference type="RefSeq" id="XP_031852683.1">
    <property type="nucleotide sequence ID" value="XM_031996792.1"/>
</dbReference>
<keyword evidence="2" id="KW-0507">mRNA processing</keyword>
<dbReference type="CDD" id="cd12241">
    <property type="entry name" value="RRM_SF3B14"/>
    <property type="match status" value="1"/>
</dbReference>
<accession>A0A5E8BE96</accession>
<dbReference type="Pfam" id="PF00076">
    <property type="entry name" value="RRM_1"/>
    <property type="match status" value="1"/>
</dbReference>
<feature type="domain" description="RRM" evidence="7">
    <location>
        <begin position="14"/>
        <end position="89"/>
    </location>
</feature>
<evidence type="ECO:0000259" key="7">
    <source>
        <dbReference type="PROSITE" id="PS50102"/>
    </source>
</evidence>
<proteinExistence type="predicted"/>
<evidence type="ECO:0000256" key="4">
    <source>
        <dbReference type="ARBA" id="ARBA00023187"/>
    </source>
</evidence>
<evidence type="ECO:0000256" key="5">
    <source>
        <dbReference type="ARBA" id="ARBA00023242"/>
    </source>
</evidence>
<dbReference type="GeneID" id="43580892"/>
<dbReference type="InterPro" id="IPR012677">
    <property type="entry name" value="Nucleotide-bd_a/b_plait_sf"/>
</dbReference>
<reference evidence="8 9" key="1">
    <citation type="submission" date="2019-09" db="EMBL/GenBank/DDBJ databases">
        <authorList>
            <person name="Brejova B."/>
        </authorList>
    </citation>
    <scope>NUCLEOTIDE SEQUENCE [LARGE SCALE GENOMIC DNA]</scope>
</reference>
<dbReference type="InterPro" id="IPR000504">
    <property type="entry name" value="RRM_dom"/>
</dbReference>
<dbReference type="GO" id="GO:0008380">
    <property type="term" value="P:RNA splicing"/>
    <property type="evidence" value="ECO:0007669"/>
    <property type="project" value="UniProtKB-KW"/>
</dbReference>
<keyword evidence="9" id="KW-1185">Reference proteome</keyword>
<keyword evidence="3 6" id="KW-0694">RNA-binding</keyword>
<dbReference type="PROSITE" id="PS50102">
    <property type="entry name" value="RRM"/>
    <property type="match status" value="1"/>
</dbReference>
<dbReference type="GO" id="GO:0006397">
    <property type="term" value="P:mRNA processing"/>
    <property type="evidence" value="ECO:0007669"/>
    <property type="project" value="UniProtKB-KW"/>
</dbReference>
<dbReference type="Proteomes" id="UP000398389">
    <property type="component" value="Unassembled WGS sequence"/>
</dbReference>
<dbReference type="Gene3D" id="3.30.70.330">
    <property type="match status" value="1"/>
</dbReference>
<dbReference type="SMART" id="SM00360">
    <property type="entry name" value="RRM"/>
    <property type="match status" value="1"/>
</dbReference>
<evidence type="ECO:0000256" key="3">
    <source>
        <dbReference type="ARBA" id="ARBA00022884"/>
    </source>
</evidence>
<dbReference type="EMBL" id="CABVLU010000002">
    <property type="protein sequence ID" value="VVT49035.1"/>
    <property type="molecule type" value="Genomic_DNA"/>
</dbReference>
<evidence type="ECO:0000256" key="2">
    <source>
        <dbReference type="ARBA" id="ARBA00022664"/>
    </source>
</evidence>
<evidence type="ECO:0000313" key="9">
    <source>
        <dbReference type="Proteomes" id="UP000398389"/>
    </source>
</evidence>
<dbReference type="InterPro" id="IPR034150">
    <property type="entry name" value="SF3B6_RRM"/>
</dbReference>
<dbReference type="PANTHER" id="PTHR10352">
    <property type="entry name" value="EUKARYOTIC TRANSLATION INITIATION FACTOR 3 SUBUNIT G"/>
    <property type="match status" value="1"/>
</dbReference>
<organism evidence="8 9">
    <name type="scientific">Magnusiomyces paraingens</name>
    <dbReference type="NCBI Taxonomy" id="2606893"/>
    <lineage>
        <taxon>Eukaryota</taxon>
        <taxon>Fungi</taxon>
        <taxon>Dikarya</taxon>
        <taxon>Ascomycota</taxon>
        <taxon>Saccharomycotina</taxon>
        <taxon>Dipodascomycetes</taxon>
        <taxon>Dipodascales</taxon>
        <taxon>Dipodascaceae</taxon>
        <taxon>Magnusiomyces</taxon>
    </lineage>
</organism>
<dbReference type="InterPro" id="IPR035979">
    <property type="entry name" value="RBD_domain_sf"/>
</dbReference>
<sequence length="116" mass="13365">MSVVNRPKISEENQILFVKNLPFNATSDDLYNLFGQFGSIRQIRVGNASNTKGTAFVVYDHISDAKSAYNKLAGFNYQNRYLVVLFHSVNRMKKVQYDLETRRANLEQLKEKEGIE</sequence>
<keyword evidence="5" id="KW-0539">Nucleus</keyword>
<evidence type="ECO:0000256" key="6">
    <source>
        <dbReference type="PROSITE-ProRule" id="PRU00176"/>
    </source>
</evidence>
<name>A0A5E8BE96_9ASCO</name>